<evidence type="ECO:0000256" key="2">
    <source>
        <dbReference type="ARBA" id="ARBA00023239"/>
    </source>
</evidence>
<reference evidence="3 4" key="1">
    <citation type="submission" date="2015-03" db="EMBL/GenBank/DDBJ databases">
        <authorList>
            <person name="Krishnan R."/>
            <person name="Midha S."/>
            <person name="Patil P.B."/>
            <person name="Rameshkumar N."/>
        </authorList>
    </citation>
    <scope>NUCLEOTIDE SEQUENCE [LARGE SCALE GENOMIC DNA]</scope>
    <source>
        <strain evidence="3 4">L1E11</strain>
    </source>
</reference>
<evidence type="ECO:0000313" key="4">
    <source>
        <dbReference type="Proteomes" id="UP000248090"/>
    </source>
</evidence>
<dbReference type="Gene3D" id="3.10.490.10">
    <property type="entry name" value="Gamma-glutamyl cyclotransferase-like"/>
    <property type="match status" value="1"/>
</dbReference>
<dbReference type="InterPro" id="IPR036568">
    <property type="entry name" value="GGCT-like_sf"/>
</dbReference>
<comment type="caution">
    <text evidence="3">The sequence shown here is derived from an EMBL/GenBank/DDBJ whole genome shotgun (WGS) entry which is preliminary data.</text>
</comment>
<keyword evidence="2" id="KW-0456">Lyase</keyword>
<dbReference type="CDD" id="cd06661">
    <property type="entry name" value="GGCT_like"/>
    <property type="match status" value="1"/>
</dbReference>
<dbReference type="Pfam" id="PF04752">
    <property type="entry name" value="ChaC"/>
    <property type="match status" value="1"/>
</dbReference>
<name>A0ABX5LVW9_9GAMM</name>
<protein>
    <recommendedName>
        <fullName evidence="1">glutathione-specific gamma-glutamylcyclotransferase</fullName>
        <ecNumber evidence="1">4.3.2.7</ecNumber>
    </recommendedName>
</protein>
<proteinExistence type="predicted"/>
<dbReference type="EC" id="4.3.2.7" evidence="1"/>
<dbReference type="InterPro" id="IPR013024">
    <property type="entry name" value="GGCT-like"/>
</dbReference>
<keyword evidence="4" id="KW-1185">Reference proteome</keyword>
<dbReference type="SUPFAM" id="SSF110857">
    <property type="entry name" value="Gamma-glutamyl cyclotransferase-like"/>
    <property type="match status" value="1"/>
</dbReference>
<evidence type="ECO:0000256" key="1">
    <source>
        <dbReference type="ARBA" id="ARBA00012344"/>
    </source>
</evidence>
<dbReference type="EMBL" id="LAPT01000062">
    <property type="protein sequence ID" value="PXF30805.1"/>
    <property type="molecule type" value="Genomic_DNA"/>
</dbReference>
<accession>A0ABX5LVW9</accession>
<organism evidence="3 4">
    <name type="scientific">Pokkaliibacter plantistimulans</name>
    <dbReference type="NCBI Taxonomy" id="1635171"/>
    <lineage>
        <taxon>Bacteria</taxon>
        <taxon>Pseudomonadati</taxon>
        <taxon>Pseudomonadota</taxon>
        <taxon>Gammaproteobacteria</taxon>
        <taxon>Oceanospirillales</taxon>
        <taxon>Balneatrichaceae</taxon>
        <taxon>Pokkaliibacter</taxon>
    </lineage>
</organism>
<dbReference type="RefSeq" id="WP_110187727.1">
    <property type="nucleotide sequence ID" value="NZ_CP177354.1"/>
</dbReference>
<dbReference type="Proteomes" id="UP000248090">
    <property type="component" value="Unassembled WGS sequence"/>
</dbReference>
<dbReference type="PANTHER" id="PTHR12192:SF2">
    <property type="entry name" value="GLUTATHIONE-SPECIFIC GAMMA-GLUTAMYLCYCLOTRANSFERASE 2"/>
    <property type="match status" value="1"/>
</dbReference>
<dbReference type="InterPro" id="IPR006840">
    <property type="entry name" value="ChaC"/>
</dbReference>
<dbReference type="PANTHER" id="PTHR12192">
    <property type="entry name" value="CATION TRANSPORT PROTEIN CHAC-RELATED"/>
    <property type="match status" value="1"/>
</dbReference>
<sequence>MTNPSHPHVLDRLLMESGGVEAMVARDSPGHRILTEQEREVSLQATLASRPAGDVWLFAYGSLIWNPTIHHAEKRVGTLHDWHRSFCLSVTAGRGSPSQPGLVLALDHGGSCTGVAYRLELQLAESELRMLWRREMVSGAYIPRWLPVTDVAGNQFGYALAFTIDHTGQQYAGDLCESEIVRRLSLAAGALGSAADYLFHTCEGLRQSGIDDGELEQLACQVRRCQQGQ</sequence>
<gene>
    <name evidence="3" type="ORF">WH50_13085</name>
</gene>
<evidence type="ECO:0000313" key="3">
    <source>
        <dbReference type="EMBL" id="PXF30805.1"/>
    </source>
</evidence>